<evidence type="ECO:0000313" key="2">
    <source>
        <dbReference type="EMBL" id="CUA68572.1"/>
    </source>
</evidence>
<dbReference type="EMBL" id="CYGV01000447">
    <property type="protein sequence ID" value="CUA68572.1"/>
    <property type="molecule type" value="Genomic_DNA"/>
</dbReference>
<feature type="compositionally biased region" description="Polar residues" evidence="1">
    <location>
        <begin position="464"/>
        <end position="476"/>
    </location>
</feature>
<dbReference type="Proteomes" id="UP000044841">
    <property type="component" value="Unassembled WGS sequence"/>
</dbReference>
<feature type="compositionally biased region" description="Acidic residues" evidence="1">
    <location>
        <begin position="547"/>
        <end position="563"/>
    </location>
</feature>
<feature type="region of interest" description="Disordered" evidence="1">
    <location>
        <begin position="725"/>
        <end position="744"/>
    </location>
</feature>
<feature type="compositionally biased region" description="Polar residues" evidence="1">
    <location>
        <begin position="123"/>
        <end position="135"/>
    </location>
</feature>
<accession>A0A0K6FR49</accession>
<feature type="region of interest" description="Disordered" evidence="1">
    <location>
        <begin position="1"/>
        <end position="29"/>
    </location>
</feature>
<evidence type="ECO:0000256" key="1">
    <source>
        <dbReference type="SAM" id="MobiDB-lite"/>
    </source>
</evidence>
<name>A0A0K6FR49_9AGAM</name>
<feature type="compositionally biased region" description="Polar residues" evidence="1">
    <location>
        <begin position="518"/>
        <end position="533"/>
    </location>
</feature>
<feature type="compositionally biased region" description="Basic and acidic residues" evidence="1">
    <location>
        <begin position="58"/>
        <end position="67"/>
    </location>
</feature>
<feature type="compositionally biased region" description="Acidic residues" evidence="1">
    <location>
        <begin position="152"/>
        <end position="179"/>
    </location>
</feature>
<feature type="region of interest" description="Disordered" evidence="1">
    <location>
        <begin position="774"/>
        <end position="1274"/>
    </location>
</feature>
<evidence type="ECO:0000313" key="3">
    <source>
        <dbReference type="Proteomes" id="UP000044841"/>
    </source>
</evidence>
<feature type="compositionally biased region" description="Basic and acidic residues" evidence="1">
    <location>
        <begin position="620"/>
        <end position="645"/>
    </location>
</feature>
<feature type="region of interest" description="Disordered" evidence="1">
    <location>
        <begin position="48"/>
        <end position="249"/>
    </location>
</feature>
<feature type="compositionally biased region" description="Low complexity" evidence="1">
    <location>
        <begin position="192"/>
        <end position="203"/>
    </location>
</feature>
<feature type="compositionally biased region" description="Acidic residues" evidence="1">
    <location>
        <begin position="299"/>
        <end position="314"/>
    </location>
</feature>
<feature type="compositionally biased region" description="Polar residues" evidence="1">
    <location>
        <begin position="927"/>
        <end position="960"/>
    </location>
</feature>
<feature type="compositionally biased region" description="Low complexity" evidence="1">
    <location>
        <begin position="810"/>
        <end position="824"/>
    </location>
</feature>
<feature type="compositionally biased region" description="Pro residues" evidence="1">
    <location>
        <begin position="654"/>
        <end position="678"/>
    </location>
</feature>
<feature type="compositionally biased region" description="Polar residues" evidence="1">
    <location>
        <begin position="1180"/>
        <end position="1196"/>
    </location>
</feature>
<keyword evidence="3" id="KW-1185">Reference proteome</keyword>
<reference evidence="2 3" key="1">
    <citation type="submission" date="2015-07" db="EMBL/GenBank/DDBJ databases">
        <authorList>
            <person name="Noorani M."/>
        </authorList>
    </citation>
    <scope>NUCLEOTIDE SEQUENCE [LARGE SCALE GENOMIC DNA]</scope>
    <source>
        <strain evidence="2">BBA 69670</strain>
    </source>
</reference>
<protein>
    <submittedName>
        <fullName evidence="2">Cell surface glycoprotein 1</fullName>
    </submittedName>
</protein>
<feature type="compositionally biased region" description="Low complexity" evidence="1">
    <location>
        <begin position="1065"/>
        <end position="1089"/>
    </location>
</feature>
<feature type="compositionally biased region" description="Polar residues" evidence="1">
    <location>
        <begin position="575"/>
        <end position="602"/>
    </location>
</feature>
<feature type="region of interest" description="Disordered" evidence="1">
    <location>
        <begin position="295"/>
        <end position="388"/>
    </location>
</feature>
<feature type="compositionally biased region" description="Polar residues" evidence="1">
    <location>
        <begin position="1097"/>
        <end position="1118"/>
    </location>
</feature>
<feature type="region of interest" description="Disordered" evidence="1">
    <location>
        <begin position="406"/>
        <end position="713"/>
    </location>
</feature>
<feature type="compositionally biased region" description="Acidic residues" evidence="1">
    <location>
        <begin position="695"/>
        <end position="705"/>
    </location>
</feature>
<feature type="compositionally biased region" description="Polar residues" evidence="1">
    <location>
        <begin position="329"/>
        <end position="340"/>
    </location>
</feature>
<sequence>MRSEQHAGPQASRLIRPILKQPPPAKTGMFSSIFSAVSREFESFVENVRGVDPSSRVQAEEPRHYEVPPRSSENAWSGRSVGRQPKPKPYSRPSPKKGVGSSAKKRKVPGAFFSSPMSVAPTPLTSRYPHTQDIQFNAKLGAITESSRTVEAEESQDDGSGEEDEGEDEDEAAEEEGDGEEGRHVRFAPNTRSPVARRPVRSSLKQSAEETYQDTPAPVKKTGKKSKLKSSLLGKGQQGKDKGKSKASVEQIALWEKEAEERAWGRVGGSTIASLEEELLGAEARLEAEKERILLEGGELSESDEDEDGQDESFEVVLHPRPPRGTPYVRSNQVPQSQSLPDLDESMRRYRRRTAPVDDTPVPKKHLTRPRVAGPSLGRAPPPILPTVAKEPAAEKLVVEEPVAEELVAEESVAEESVAEEPTPAELEPPRPASPPPVRADSVLMDISPQKQQPKRFSARLQLLRSQSKPLSPTRSQPREAPTARRAGTEQPATNPNFAPEDTQAEATPQPTRRIARSPSTPSPVQTRPSQVETKMMKEVEFTVISDDSDEDDESTTNDEPDVVEPSKRPILQDMATSRKSVPPQRSATPKVSVMTETSRCATQPPEEVDPASIPLPASPEDKRRIRELEAEVRRLREELAKKDQAPPTVSSSAPPPAPPPPPPPPPPPAPPPPPPMGNRPTLPVVVARRRQEEGEWDGELDEDGEGPRSDLDRALCMMRAGLKATAQTPAAGPKISTGKTPTVPMESMTAFLEEMKTVKLKSRVGPTPKASAIKVKVEEDDGDDDVGNNTFAFRRQRGPPISPRALRATSSLNSNGSSSGTLSFPVKLRKTDSGAALFGERPKRPSISGVNASAPFSLPGAKRKRPEAEPQTAIQSTVRRRLNVSGAGSVSVDAIAERELPTPSLCSDTTELEVEERALHTPPAESRQSGSTKESTSQAGVKSEGGSTSKPGAGTSSKANILPADISKSVPSRQKAVPDPVEKPRSKSKPTSPVEDTRPAPGDKIPSASRDQSVPVPEDASVAPGSKTMSIPGEKSIRAAASKVGAGRRRFVPVFAVPPPPPTTSATTPAPSAAETSTGSTHSESSSSKTRDRPNVDTNVRASTPARKTSLSKITPSSPLPRPDFSAKKPRAPRLLTPQRREVIVIDDSDEESPKSASSRRARRRPGPNDSDSDDPLAFTSTPARGSKATRSTQPEWDIDPGVMQDLSFRSLFPNSDDDELEGDVYTGVGTQSKTGGFLKGGGAGGRAVWAGAGTVSGADEPVDKSGSISRRG</sequence>
<gene>
    <name evidence="2" type="ORF">RSOLAG22IIIB_07950</name>
</gene>
<feature type="compositionally biased region" description="Polar residues" evidence="1">
    <location>
        <begin position="204"/>
        <end position="214"/>
    </location>
</feature>
<dbReference type="AlphaFoldDB" id="A0A0K6FR49"/>
<organism evidence="2 3">
    <name type="scientific">Rhizoctonia solani</name>
    <dbReference type="NCBI Taxonomy" id="456999"/>
    <lineage>
        <taxon>Eukaryota</taxon>
        <taxon>Fungi</taxon>
        <taxon>Dikarya</taxon>
        <taxon>Basidiomycota</taxon>
        <taxon>Agaricomycotina</taxon>
        <taxon>Agaricomycetes</taxon>
        <taxon>Cantharellales</taxon>
        <taxon>Ceratobasidiaceae</taxon>
        <taxon>Rhizoctonia</taxon>
    </lineage>
</organism>
<feature type="compositionally biased region" description="Acidic residues" evidence="1">
    <location>
        <begin position="406"/>
        <end position="419"/>
    </location>
</feature>
<proteinExistence type="predicted"/>